<feature type="domain" description="Tudor" evidence="2">
    <location>
        <begin position="2051"/>
        <end position="2109"/>
    </location>
</feature>
<feature type="domain" description="Tudor" evidence="2">
    <location>
        <begin position="3222"/>
        <end position="3280"/>
    </location>
</feature>
<dbReference type="InterPro" id="IPR002999">
    <property type="entry name" value="Tudor"/>
</dbReference>
<protein>
    <submittedName>
        <fullName evidence="4">Uncharacterized protein LOC100376221</fullName>
    </submittedName>
</protein>
<dbReference type="SUPFAM" id="SSF63748">
    <property type="entry name" value="Tudor/PWWP/MBT"/>
    <property type="match status" value="15"/>
</dbReference>
<feature type="domain" description="Tudor" evidence="2">
    <location>
        <begin position="709"/>
        <end position="767"/>
    </location>
</feature>
<dbReference type="InterPro" id="IPR050621">
    <property type="entry name" value="Tudor_domain_containing"/>
</dbReference>
<feature type="domain" description="Tudor" evidence="2">
    <location>
        <begin position="1644"/>
        <end position="1702"/>
    </location>
</feature>
<proteinExistence type="predicted"/>
<dbReference type="InterPro" id="IPR035437">
    <property type="entry name" value="SNase_OB-fold_sf"/>
</dbReference>
<feature type="compositionally biased region" description="Basic and acidic residues" evidence="1">
    <location>
        <begin position="3525"/>
        <end position="3542"/>
    </location>
</feature>
<organism evidence="3 4">
    <name type="scientific">Saccoglossus kowalevskii</name>
    <name type="common">Acorn worm</name>
    <dbReference type="NCBI Taxonomy" id="10224"/>
    <lineage>
        <taxon>Eukaryota</taxon>
        <taxon>Metazoa</taxon>
        <taxon>Hemichordata</taxon>
        <taxon>Enteropneusta</taxon>
        <taxon>Harrimaniidae</taxon>
        <taxon>Saccoglossus</taxon>
    </lineage>
</organism>
<name>A0ABM0GTH0_SACKO</name>
<dbReference type="PANTHER" id="PTHR22948:SF72">
    <property type="entry name" value="TUDOR DOMAIN-CONTAINING PROTEIN"/>
    <property type="match status" value="1"/>
</dbReference>
<feature type="domain" description="Tudor" evidence="2">
    <location>
        <begin position="935"/>
        <end position="994"/>
    </location>
</feature>
<dbReference type="RefSeq" id="XP_002737010.2">
    <property type="nucleotide sequence ID" value="XM_002736964.2"/>
</dbReference>
<feature type="domain" description="Tudor" evidence="2">
    <location>
        <begin position="2455"/>
        <end position="2512"/>
    </location>
</feature>
<feature type="domain" description="Tudor" evidence="2">
    <location>
        <begin position="2257"/>
        <end position="2315"/>
    </location>
</feature>
<feature type="domain" description="Tudor" evidence="2">
    <location>
        <begin position="65"/>
        <end position="125"/>
    </location>
</feature>
<feature type="domain" description="Tudor" evidence="2">
    <location>
        <begin position="279"/>
        <end position="338"/>
    </location>
</feature>
<feature type="domain" description="Tudor" evidence="2">
    <location>
        <begin position="1446"/>
        <end position="1504"/>
    </location>
</feature>
<feature type="region of interest" description="Disordered" evidence="1">
    <location>
        <begin position="3508"/>
        <end position="3543"/>
    </location>
</feature>
<dbReference type="GeneID" id="100376221"/>
<dbReference type="PROSITE" id="PS50304">
    <property type="entry name" value="TUDOR"/>
    <property type="match status" value="15"/>
</dbReference>
<dbReference type="PANTHER" id="PTHR22948">
    <property type="entry name" value="TUDOR DOMAIN CONTAINING PROTEIN"/>
    <property type="match status" value="1"/>
</dbReference>
<gene>
    <name evidence="4" type="primary">LOC100376221</name>
</gene>
<dbReference type="Gene3D" id="2.30.30.140">
    <property type="match status" value="15"/>
</dbReference>
<feature type="compositionally biased region" description="Basic and acidic residues" evidence="1">
    <location>
        <begin position="3918"/>
        <end position="3928"/>
    </location>
</feature>
<dbReference type="Gene3D" id="2.40.50.90">
    <property type="match status" value="14"/>
</dbReference>
<feature type="domain" description="Tudor" evidence="2">
    <location>
        <begin position="2648"/>
        <end position="2705"/>
    </location>
</feature>
<feature type="compositionally biased region" description="Basic and acidic residues" evidence="1">
    <location>
        <begin position="3848"/>
        <end position="3858"/>
    </location>
</feature>
<keyword evidence="3" id="KW-1185">Reference proteome</keyword>
<feature type="region of interest" description="Disordered" evidence="1">
    <location>
        <begin position="3901"/>
        <end position="3987"/>
    </location>
</feature>
<evidence type="ECO:0000259" key="2">
    <source>
        <dbReference type="PROSITE" id="PS50304"/>
    </source>
</evidence>
<accession>A0ABM0GTH0</accession>
<dbReference type="CDD" id="cd20379">
    <property type="entry name" value="Tudor_dTUD-like"/>
    <property type="match status" value="1"/>
</dbReference>
<feature type="region of interest" description="Disordered" evidence="1">
    <location>
        <begin position="3558"/>
        <end position="3593"/>
    </location>
</feature>
<feature type="compositionally biased region" description="Basic and acidic residues" evidence="1">
    <location>
        <begin position="3971"/>
        <end position="3987"/>
    </location>
</feature>
<dbReference type="SMART" id="SM00333">
    <property type="entry name" value="TUDOR"/>
    <property type="match status" value="15"/>
</dbReference>
<evidence type="ECO:0000313" key="3">
    <source>
        <dbReference type="Proteomes" id="UP000694865"/>
    </source>
</evidence>
<reference evidence="4" key="1">
    <citation type="submission" date="2025-08" db="UniProtKB">
        <authorList>
            <consortium name="RefSeq"/>
        </authorList>
    </citation>
    <scope>IDENTIFICATION</scope>
    <source>
        <tissue evidence="4">Testes</tissue>
    </source>
</reference>
<feature type="domain" description="Tudor" evidence="2">
    <location>
        <begin position="1845"/>
        <end position="1903"/>
    </location>
</feature>
<feature type="domain" description="Tudor" evidence="2">
    <location>
        <begin position="479"/>
        <end position="538"/>
    </location>
</feature>
<dbReference type="Pfam" id="PF00567">
    <property type="entry name" value="TUDOR"/>
    <property type="match status" value="15"/>
</dbReference>
<dbReference type="Proteomes" id="UP000694865">
    <property type="component" value="Unplaced"/>
</dbReference>
<feature type="domain" description="Tudor" evidence="2">
    <location>
        <begin position="2956"/>
        <end position="3015"/>
    </location>
</feature>
<feature type="compositionally biased region" description="Polar residues" evidence="1">
    <location>
        <begin position="3583"/>
        <end position="3592"/>
    </location>
</feature>
<feature type="region of interest" description="Disordered" evidence="1">
    <location>
        <begin position="3847"/>
        <end position="3881"/>
    </location>
</feature>
<feature type="domain" description="Tudor" evidence="2">
    <location>
        <begin position="1175"/>
        <end position="1233"/>
    </location>
</feature>
<feature type="compositionally biased region" description="Acidic residues" evidence="1">
    <location>
        <begin position="3952"/>
        <end position="3970"/>
    </location>
</feature>
<feature type="region of interest" description="Disordered" evidence="1">
    <location>
        <begin position="2834"/>
        <end position="2874"/>
    </location>
</feature>
<evidence type="ECO:0000313" key="4">
    <source>
        <dbReference type="RefSeq" id="XP_002737010.2"/>
    </source>
</evidence>
<evidence type="ECO:0000256" key="1">
    <source>
        <dbReference type="SAM" id="MobiDB-lite"/>
    </source>
</evidence>
<sequence>MERSVSVVLDEGACISVYITSVKCSLGVCRFWAQCDTSSATQFQTLMDNCQQFIENASCVVNERSLDIGDLCFAKYSDDSKWYRGRICGCCTTKGYFNVNFIDYGNSERIPFSDIRFVEDVMVAGPSSTQPAQEILFGTPALVTECILANIEPVGEWDWDEAAVSYLTECLEYEEFTGTVLKASGNAVLVQLNFSNGGSVADQMVQLGFGKSCDNSHILLDTFKRLELPVGYEDDVCMACCISPELFWVYLKSAPIDEMTAKVSTYYSGLREKDHELQPIRKGTPCIVKYSGDEGFYRAEVVEVLDYEKCRVQFVDFGDSEITSFSNIREVHYSFLQTPVGALECALDGVSSLTKEAAVSLARLTVDKNVKAVVDSKNQNKLFVHLYHVHDNTAVDIADIMVREKLVEYSPAEPRCKQIKLETLQLKLWSYHSVYVTHVDDPFNITCQLASSTGDIDAIMSELATACGQGNTTSLQSYEIMTRFVCCAKYAVDGEWYRAEITKIVDVDKVEVKYIDFGNKEIVSISQLQPLPDNCCQPVQGISCNLAYVKPSAGGWSKAEKDWLLDASDGFLLIAYIIGIDKNGRYLVELSESQNVINMKMRERWPLKNQISDITAEAQKVIEKVESPVVQKEETKHADHVQKTVNHAPEIVSVELKQPDIQPGTRLSVLVTTVITVSSFYCQLTNHIDLLQDKLQKFYTALTPSDLRFTGKSVYCCARFTEDDSWYRAQIVKTDKTEVEVLYVDYGNSEKLPISRLKQLTAEFAVDPVQSVLCSLTECVYRSLASIPPENIATEFQKLVSHREMCAVVLSKVLDGRLVVELIDSELGLDIGSKLVESFGLQRAGTPPSLQMKKSPTIVRFSESDERQLSPVPIDLDFQKMKMKVGCREEVLVTHCSDPEHIWFQVLEYDADLGQLMVDIDKYCTGTSRGNNSVACGLGVICLAQYTEDDQWYRAVITGVRKKGDVEVQFVDYGNTEMLLQARLKPITKQFLDLPAQAVRCSIMRDVQTTNINWSPEQIKQLQDMILNKVFTVSITQHDEVEDAYYVELYDEAQMCINRKFKDSCMTHNKMLDKPQSAVTKLVANGYHDTQTKPPTIDQPSKKTMSSVMRCEMETPYIQQILEEGSYYDVLVSYINSPSQFWCQMWKHVPELDILMDQIAEVYSNRDIGDLAITTPHVGQKCCGQFTEDDGWYRAQIVAIDGENLTLMYVDYGNSETLHIQRVKKLKPDFVKFPAQAFVCRLDGLKPAHATWSLESVQNFESLTGEKRLVANVVKVEKCGRVMVDLIDTNGTDDLSIKDVLVANQHGVSTSPDIPKSSKSSGILSPIKAAQVTSNTCTPTGTTKSANSILTPATLSKVTPDVRCPTESRAKDSANRVVPPISPGPLVFQEINYKKDEVISVTVTYINSPAEFWCQPIRTSDQFNALMDNLESYYAKLGDSEGILTQTTVGKQCVAQYSVDNGWYRAVIVARQPGKMKAFFIDYGNTELITANKVKEIQPAFTELPAQAFQCCLSGFSEVEDKTEFDALVGNGDPLNCKVTKCDFGLYDVSLSNAANKDIGEVLRENLKKGKQEVVSPVALKITKLSLPACDDLQLGEYHDLMVSHVESPLQFWCNQVRQSTQLDQLVSEMTSHYDQRRTTSLDDLKPGEVCAALYTDESWYRAIVKDISHTNDITVFFCDFGNTEVVPGKSVKALDIKFSHFPVQAIECGLQGVGDSTNAMTETFQEMTAEKHLVAKALKKEGLKILVELYDTTGEIDVNINKELGILQKPDIKSISTSADSVAVSVTKFPQRAVTIGRSEEGYVSYIESVNKFYVQLVTQEEALGRMMNDLESQCSNSTNYVTELKCGMPCCAKYSADGAWYRAEVVEITGDQVKVLFVDYGNTETIVRSEVKMITPQLCSLPPFSIECKLDIDSIESITEVYNSFSELTLEKTLSVTFLNSDQPCKVTLIHENQNINEEIVKRFQPVVEAPAIIETSHVKPQPTNATQKEIMYPSRELETGCPIDGYVSYIESAKKFYIQLACEEERLGTLMSDVEAEYSTASKDAIIELKCGMPCCAKYSTDGAWYRAEVVEITGDQVKVLFVDYGNTETIVGPEVKMISPQLCSLPPFSIECKLDIDRIESTTEVYNCFSELTLEKTLSVTFLNSDQPCKVTLIHENQNINEEIVKRFQPVVEAPAIIETSHVKPQPTNATQKEIMYPSRELETGCPIDGYVSYIESAKKFYIQLACEEERLGTLMSDVEAEYSTASKDAIIELKCGMPCCAKYSADGAWYRAEVVEITGDQVKVLFVDYGNTETIVRSEVKLITPQLCSLPPFSIECKLDIDRIESTTEVYNSFSELTLEKTLSVTFLNSDQPCKVTLIHENQNIKDTIVKRFQPVVETPAPKQIQEPQVAQSYASRTVETGLPIDGYVSYIESTKKFYIQLACEEERLGTLMSDVDAEYSTASKETIIELKCGMPCCTKYSDGAWYRAEVVEITGDKVKVLFVDYGNTETIVRSEVKMITPQLCSLPPFSIECMLDISSIDSSPDVYTHFSALTLEKTLSVLFLDEQHPYRVSLNHDNQNINRKMADKFYSPNDENKLASHEDRFTKMVFQVGQVEEVFISSVVCPWNFHCQLANAGTQLTDLMEEIQAYSTNVENESAMEVVMVQMPCLALFSDGQWYRGSIAEIHESSYSIYFVDYGNSQECSFKDVRAISIKFLQLEEQAIACCLSGVQKKSNTWPHEAEVRFEELVLEKSLTAKVVASGIESLDVDLFDEEISVSEQMLVEGLVERRVIKDKETSLENHTNKDDAGESHEVHLKEEDGCLDLEKQILTAEGDEETVLDTAVIEASGEKESEQPTLEDLAGQPTPEEPSGSQEEPAGSQEVLPSDADLGKTGLINKLQPLPASVPELSFSIAEMELGGSEEVYVIKVVSAPKIYCQLSRLSLVLQSLSVTLQDDYSKIEIGELLMAELEVGTPCMVLSMADAQWKRAITTGIIDDSNVEVFFVDYGNTAVVPADHLRLIKLEYLKIPAMAIKCYIREIIQSGTISSSNITSLLHDQLNGKPFTAKVLQQPYTGVYLVELYDKGTNVGQSFLDSIKPTTEHLKKPVVETHIIEFAQSPAGKEKGKCRMVSNDAQSPDLNTGIVDVQPNMPLDELLSYPQPDRPLVYPAKEELLKSVVSHLMPDIIGSDTQLTFLTQMSPSNFICQFAETAEELKTVTQKVNDFCNGKHSTVLNEPLPGTPCLAQFPHHGPWYRAVIIAISDVECEVYFMDYANTETVPLTHLRIIPSEMFEVTAQALKFCLADVQPIDNDWTDDAKTLFEEWCKDKLLTARVVSISSDKKVQVKLYDVNNTDISKILISKNYAKPLGAVKKEPVTLSESANQENIDEKSIVDAAIALATVHPPEGVNYDEDISGEEIVLQMGNVSELEVAMATNAKADGCQSDSTAVQEHDVWGDSDDRLLDTTQETIPEALQSETVIEMTNADKIALQSDTSEDFLEKSDVSIQEKERSEVKEGVKLFGTPQSEDFLETEQTGKNVESKKAEKSSGKEGDKLLDMPLSNWSEDFLETERAGKNVESGKNGARSEIEDGDELCDTPQSNCSNDFLESAHNENKNVDTDTAKSETIFETLRSKDFLKADVAANENVDSEKDGEGSGNTEVDEFCEDFLDSIDDGTLQKKLPDTRDWAIYEDSTPVKAIPKINIISVSDNTNSCDISDYTEDLEEDSIEGDSQYVAMETKMKEPDEGIGECDTDLVMNTMMVEATSQDVSTKIEFGEDISSEKKDGYEHLGKIDSRVLDGAGDGLCTDKTVLETDVIVATVDCAGDRRKLVKLIPEELGWTESTTSLSDIRKLSSLEMAEDVVDRSETELPRGKTSGDSGVSEVPGEGEWSSPGKTADAEMMSLFVVTEAKPGDISEHSGVFSDENTVGDDNGQKKDPKEDVPAELMRTKLPLQRKSRASTFSLDDWVDINTDDMADTDTEDPGEELKNEWKSQKKKGQTE</sequence>